<dbReference type="CDD" id="cd09120">
    <property type="entry name" value="PLDc_DNaseII_1"/>
    <property type="match status" value="1"/>
</dbReference>
<keyword evidence="2" id="KW-0378">Hydrolase</keyword>
<dbReference type="GO" id="GO:0004531">
    <property type="term" value="F:deoxyribonuclease II activity"/>
    <property type="evidence" value="ECO:0007669"/>
    <property type="project" value="InterPro"/>
</dbReference>
<dbReference type="EMBL" id="GBBM01000156">
    <property type="protein sequence ID" value="JAC35262.1"/>
    <property type="molecule type" value="mRNA"/>
</dbReference>
<protein>
    <submittedName>
        <fullName evidence="4">Putative deoxyribonuclease ii</fullName>
    </submittedName>
</protein>
<accession>A0A023GN42</accession>
<dbReference type="PANTHER" id="PTHR10858:SF23">
    <property type="entry name" value="DEOXYRIBONUCLEASE II"/>
    <property type="match status" value="1"/>
</dbReference>
<feature type="signal peptide" evidence="3">
    <location>
        <begin position="1"/>
        <end position="24"/>
    </location>
</feature>
<evidence type="ECO:0000256" key="3">
    <source>
        <dbReference type="SAM" id="SignalP"/>
    </source>
</evidence>
<comment type="similarity">
    <text evidence="1">Belongs to the DNase II family.</text>
</comment>
<name>A0A023GN42_AMBTT</name>
<dbReference type="InterPro" id="IPR004947">
    <property type="entry name" value="DNase_II"/>
</dbReference>
<proteinExistence type="evidence at transcript level"/>
<reference evidence="4" key="1">
    <citation type="submission" date="2014-03" db="EMBL/GenBank/DDBJ databases">
        <title>The sialotranscriptome of Amblyomma triste, Amblyomma parvum and Amblyomma cajennense ticks, uncovered by 454-based RNA-seq.</title>
        <authorList>
            <person name="Garcia G.R."/>
            <person name="Gardinassi L.G."/>
            <person name="Ribeiro J.M."/>
            <person name="Anatriello E."/>
            <person name="Ferreira B.R."/>
            <person name="Moreira H.N."/>
            <person name="Mafra C."/>
            <person name="Olegario M.M."/>
            <person name="Szabo P.J."/>
            <person name="Miranda-Santos I.K."/>
            <person name="Maruyama S.R."/>
        </authorList>
    </citation>
    <scope>NUCLEOTIDE SEQUENCE</scope>
    <source>
        <strain evidence="4">Mato Grasso do Sul</strain>
        <tissue evidence="4">Salivary glands</tissue>
    </source>
</reference>
<evidence type="ECO:0000313" key="4">
    <source>
        <dbReference type="EMBL" id="JAC35262.1"/>
    </source>
</evidence>
<dbReference type="GO" id="GO:0006309">
    <property type="term" value="P:apoptotic DNA fragmentation"/>
    <property type="evidence" value="ECO:0007669"/>
    <property type="project" value="TreeGrafter"/>
</dbReference>
<dbReference type="AlphaFoldDB" id="A0A023GN42"/>
<feature type="chain" id="PRO_5001517981" evidence="3">
    <location>
        <begin position="25"/>
        <end position="372"/>
    </location>
</feature>
<organism evidence="4">
    <name type="scientific">Amblyomma triste</name>
    <name type="common">Neotropical tick</name>
    <dbReference type="NCBI Taxonomy" id="251400"/>
    <lineage>
        <taxon>Eukaryota</taxon>
        <taxon>Metazoa</taxon>
        <taxon>Ecdysozoa</taxon>
        <taxon>Arthropoda</taxon>
        <taxon>Chelicerata</taxon>
        <taxon>Arachnida</taxon>
        <taxon>Acari</taxon>
        <taxon>Parasitiformes</taxon>
        <taxon>Ixodida</taxon>
        <taxon>Ixodoidea</taxon>
        <taxon>Ixodidae</taxon>
        <taxon>Amblyomminae</taxon>
        <taxon>Amblyomma</taxon>
    </lineage>
</organism>
<sequence length="372" mass="41893">MARPSVTLCVVLLAVFFKLPQVLCQRGNKISCKDATGKPVDWFVLYKLPKTKNVNGYMSLRGGEMAYSDSGTKKSLWILLSSDIYVPRLNPIRETLAPIFGKKADPDVAYVAYNDQLPGRFNGTRGGHSKGILMAGRNKREGAVWLQHSVPRFVEDVKEGYVYPGSGRENGQLFLCLSLPLRSVNVVAQHLQVQAANVYQANSPSWTLKYPLFRDILTRNYSRGYKYLKVDLLKTTRGKPVLAIAKPPKYPKDIYTEELDKQMNDSIVVQSWKNGAGGAQSMHCTKRYDVNDVDVIDVKTKNGHAKFSSKEDHSKWYVARHKGIFCFSSLNRMLSQKKRGGEITCLFDPALAELFRRSIALRSRCKGDKAEK</sequence>
<keyword evidence="3" id="KW-0732">Signal</keyword>
<evidence type="ECO:0000256" key="2">
    <source>
        <dbReference type="ARBA" id="ARBA00022801"/>
    </source>
</evidence>
<dbReference type="Pfam" id="PF03265">
    <property type="entry name" value="DNase_II"/>
    <property type="match status" value="1"/>
</dbReference>
<evidence type="ECO:0000256" key="1">
    <source>
        <dbReference type="ARBA" id="ARBA00007527"/>
    </source>
</evidence>
<dbReference type="PANTHER" id="PTHR10858">
    <property type="entry name" value="DEOXYRIBONUCLEASE II"/>
    <property type="match status" value="1"/>
</dbReference>